<accession>A0ABX8G608</accession>
<keyword evidence="5" id="KW-1003">Cell membrane</keyword>
<dbReference type="InterPro" id="IPR027417">
    <property type="entry name" value="P-loop_NTPase"/>
</dbReference>
<evidence type="ECO:0000256" key="1">
    <source>
        <dbReference type="ARBA" id="ARBA00004413"/>
    </source>
</evidence>
<feature type="domain" description="AAA+ ATPase" evidence="14">
    <location>
        <begin position="152"/>
        <end position="347"/>
    </location>
</feature>
<keyword evidence="7" id="KW-1005">Bacterial flagellum biogenesis</keyword>
<organism evidence="16 17">
    <name type="scientific">Exiguobacterium acetylicum</name>
    <name type="common">Brevibacterium acetylicum</name>
    <dbReference type="NCBI Taxonomy" id="41170"/>
    <lineage>
        <taxon>Bacteria</taxon>
        <taxon>Bacillati</taxon>
        <taxon>Bacillota</taxon>
        <taxon>Bacilli</taxon>
        <taxon>Bacillales</taxon>
        <taxon>Bacillales Family XII. Incertae Sedis</taxon>
        <taxon>Exiguobacterium</taxon>
    </lineage>
</organism>
<evidence type="ECO:0000256" key="11">
    <source>
        <dbReference type="ARBA" id="ARBA00023225"/>
    </source>
</evidence>
<keyword evidence="6" id="KW-0547">Nucleotide-binding</keyword>
<dbReference type="EMBL" id="CP075897">
    <property type="protein sequence ID" value="QWB29015.1"/>
    <property type="molecule type" value="Genomic_DNA"/>
</dbReference>
<keyword evidence="17" id="KW-1185">Reference proteome</keyword>
<protein>
    <recommendedName>
        <fullName evidence="3">Flagellar biosynthesis protein FlhF</fullName>
    </recommendedName>
    <alternativeName>
        <fullName evidence="13">Flagella-associated GTP-binding protein</fullName>
    </alternativeName>
</protein>
<proteinExistence type="inferred from homology"/>
<evidence type="ECO:0000256" key="3">
    <source>
        <dbReference type="ARBA" id="ARBA00014919"/>
    </source>
</evidence>
<keyword evidence="4" id="KW-0813">Transport</keyword>
<comment type="function">
    <text evidence="12">Necessary for flagellar biosynthesis. May be involved in translocation of the flagellum.</text>
</comment>
<dbReference type="CDD" id="cd17873">
    <property type="entry name" value="FlhF"/>
    <property type="match status" value="1"/>
</dbReference>
<evidence type="ECO:0000313" key="17">
    <source>
        <dbReference type="Proteomes" id="UP000679498"/>
    </source>
</evidence>
<evidence type="ECO:0000256" key="5">
    <source>
        <dbReference type="ARBA" id="ARBA00022475"/>
    </source>
</evidence>
<keyword evidence="11" id="KW-1006">Bacterial flagellum protein export</keyword>
<dbReference type="SMART" id="SM00962">
    <property type="entry name" value="SRP54"/>
    <property type="match status" value="1"/>
</dbReference>
<keyword evidence="16" id="KW-0282">Flagellum</keyword>
<dbReference type="Gene3D" id="3.40.50.300">
    <property type="entry name" value="P-loop containing nucleotide triphosphate hydrolases"/>
    <property type="match status" value="1"/>
</dbReference>
<dbReference type="RefSeq" id="WP_029342057.1">
    <property type="nucleotide sequence ID" value="NZ_CP075897.1"/>
</dbReference>
<comment type="similarity">
    <text evidence="2">Belongs to the GTP-binding SRP family.</text>
</comment>
<keyword evidence="9" id="KW-0342">GTP-binding</keyword>
<evidence type="ECO:0000256" key="12">
    <source>
        <dbReference type="ARBA" id="ARBA00025337"/>
    </source>
</evidence>
<dbReference type="PANTHER" id="PTHR43134:SF3">
    <property type="entry name" value="FLAGELLAR BIOSYNTHESIS PROTEIN FLHF"/>
    <property type="match status" value="1"/>
</dbReference>
<reference evidence="16 17" key="1">
    <citation type="submission" date="2021-05" db="EMBL/GenBank/DDBJ databases">
        <title>Biocontrol using Exiguobacterium acetylicum SI17 against litchi downy blight caused by Peronophythora litchii.</title>
        <authorList>
            <person name="Zheng L."/>
        </authorList>
    </citation>
    <scope>NUCLEOTIDE SEQUENCE [LARGE SCALE GENOMIC DNA]</scope>
    <source>
        <strain evidence="16 17">SI17</strain>
    </source>
</reference>
<evidence type="ECO:0000256" key="9">
    <source>
        <dbReference type="ARBA" id="ARBA00023134"/>
    </source>
</evidence>
<keyword evidence="16" id="KW-0969">Cilium</keyword>
<sequence>MIVKKVTADSVSEAMERIKRELGNDAIILNTRHIKVGGFFGLFAKKKVELVASVDEHVSNEPIVSKQTTSRKDIVETIQPIPVRPTIVTVGERPLPKELRHYAPLLAEPALQQVSERLHERLLTAYYQTQQTELTDLLTEEVKSALRVTPSTARYVMLTGPTGVGKTTTIAKLAAHHTLIKNQRVGLITTDTYRISAIEQLKTYADILGIPIHVAYDLEDFERAKQALTSCDIVLVDTAGRNFLDEAYVEQLRSRHDFEDTDVFLVLSLTSKYRDLLQIHDRFSKIPLSGIVFSKADETSELWSMFGLMTETELPIYCVTTGQEVPEDITFATADELSRMIVERGMR</sequence>
<comment type="subcellular location">
    <subcellularLocation>
        <location evidence="1">Cell membrane</location>
        <topology evidence="1">Peripheral membrane protein</topology>
        <orientation evidence="1">Cytoplasmic side</orientation>
    </subcellularLocation>
</comment>
<evidence type="ECO:0000256" key="8">
    <source>
        <dbReference type="ARBA" id="ARBA00022927"/>
    </source>
</evidence>
<evidence type="ECO:0000256" key="4">
    <source>
        <dbReference type="ARBA" id="ARBA00022448"/>
    </source>
</evidence>
<evidence type="ECO:0000259" key="14">
    <source>
        <dbReference type="SMART" id="SM00382"/>
    </source>
</evidence>
<evidence type="ECO:0000256" key="10">
    <source>
        <dbReference type="ARBA" id="ARBA00023136"/>
    </source>
</evidence>
<evidence type="ECO:0000256" key="2">
    <source>
        <dbReference type="ARBA" id="ARBA00008531"/>
    </source>
</evidence>
<evidence type="ECO:0000256" key="13">
    <source>
        <dbReference type="ARBA" id="ARBA00030866"/>
    </source>
</evidence>
<feature type="domain" description="SRP54-type proteins GTP-binding" evidence="15">
    <location>
        <begin position="153"/>
        <end position="343"/>
    </location>
</feature>
<dbReference type="Proteomes" id="UP000679498">
    <property type="component" value="Chromosome"/>
</dbReference>
<keyword evidence="16" id="KW-0966">Cell projection</keyword>
<keyword evidence="8" id="KW-0653">Protein transport</keyword>
<dbReference type="GeneID" id="88812100"/>
<keyword evidence="10" id="KW-0472">Membrane</keyword>
<dbReference type="InterPro" id="IPR047040">
    <property type="entry name" value="FlhF__GTPase_dom"/>
</dbReference>
<evidence type="ECO:0000259" key="15">
    <source>
        <dbReference type="SMART" id="SM00962"/>
    </source>
</evidence>
<evidence type="ECO:0000256" key="7">
    <source>
        <dbReference type="ARBA" id="ARBA00022795"/>
    </source>
</evidence>
<dbReference type="InterPro" id="IPR000897">
    <property type="entry name" value="SRP54_GTPase_dom"/>
</dbReference>
<evidence type="ECO:0000313" key="16">
    <source>
        <dbReference type="EMBL" id="QWB29015.1"/>
    </source>
</evidence>
<dbReference type="SMART" id="SM00382">
    <property type="entry name" value="AAA"/>
    <property type="match status" value="1"/>
</dbReference>
<dbReference type="Gene3D" id="1.20.120.1380">
    <property type="entry name" value="Flagellar FlhF biosynthesis protein, N domain"/>
    <property type="match status" value="1"/>
</dbReference>
<name>A0ABX8G608_EXIAC</name>
<dbReference type="PANTHER" id="PTHR43134">
    <property type="entry name" value="SIGNAL RECOGNITION PARTICLE RECEPTOR SUBUNIT ALPHA"/>
    <property type="match status" value="1"/>
</dbReference>
<gene>
    <name evidence="16" type="ORF">KKI46_10455</name>
</gene>
<dbReference type="InterPro" id="IPR003593">
    <property type="entry name" value="AAA+_ATPase"/>
</dbReference>
<dbReference type="Pfam" id="PF00448">
    <property type="entry name" value="SRP54"/>
    <property type="match status" value="1"/>
</dbReference>
<evidence type="ECO:0000256" key="6">
    <source>
        <dbReference type="ARBA" id="ARBA00022741"/>
    </source>
</evidence>
<dbReference type="SUPFAM" id="SSF52540">
    <property type="entry name" value="P-loop containing nucleoside triphosphate hydrolases"/>
    <property type="match status" value="1"/>
</dbReference>